<evidence type="ECO:0000256" key="1">
    <source>
        <dbReference type="SAM" id="Phobius"/>
    </source>
</evidence>
<dbReference type="Gene3D" id="1.10.287.210">
    <property type="match status" value="1"/>
</dbReference>
<accession>A0AA35LN26</accession>
<dbReference type="SUPFAM" id="SSF58069">
    <property type="entry name" value="Virus ectodomain"/>
    <property type="match status" value="1"/>
</dbReference>
<dbReference type="PANTHER" id="PTHR10424">
    <property type="entry name" value="VIRAL ENVELOPE PROTEIN"/>
    <property type="match status" value="1"/>
</dbReference>
<gene>
    <name evidence="2" type="ORF">PODLI_1B003960</name>
</gene>
<evidence type="ECO:0000313" key="3">
    <source>
        <dbReference type="Proteomes" id="UP001178461"/>
    </source>
</evidence>
<dbReference type="Proteomes" id="UP001178461">
    <property type="component" value="Chromosome W"/>
</dbReference>
<sequence>MDEKSSRTSMVLQNDLWLFCGRKAYKEIPKSFSGICTLGIVVPLIYKLDNISSLRLRNKRDVNAPIVHYAETAIARAALPPLGVAMNYRDLHRLSNWTEGLFNATIKALKVINQEMSNIREVTLQNRYALDTILASKGGVCGLVLSHCCMYIKDYNLSISTTINEMEAMVKQNPISHPPIPDPWEWLFSWLPDGVWFRHLLLIGLGLVIGFVCICCCIQCVPSLITQCMGWWSSRRTSLGVPRREYVARYTRFRNEIYDSD</sequence>
<organism evidence="2 3">
    <name type="scientific">Podarcis lilfordi</name>
    <name type="common">Lilford's wall lizard</name>
    <dbReference type="NCBI Taxonomy" id="74358"/>
    <lineage>
        <taxon>Eukaryota</taxon>
        <taxon>Metazoa</taxon>
        <taxon>Chordata</taxon>
        <taxon>Craniata</taxon>
        <taxon>Vertebrata</taxon>
        <taxon>Euteleostomi</taxon>
        <taxon>Lepidosauria</taxon>
        <taxon>Squamata</taxon>
        <taxon>Bifurcata</taxon>
        <taxon>Unidentata</taxon>
        <taxon>Episquamata</taxon>
        <taxon>Laterata</taxon>
        <taxon>Lacertibaenia</taxon>
        <taxon>Lacertidae</taxon>
        <taxon>Podarcis</taxon>
    </lineage>
</organism>
<keyword evidence="1" id="KW-0472">Membrane</keyword>
<name>A0AA35LN26_9SAUR</name>
<keyword evidence="1" id="KW-0812">Transmembrane</keyword>
<dbReference type="Pfam" id="PF00429">
    <property type="entry name" value="TLV_coat"/>
    <property type="match status" value="1"/>
</dbReference>
<keyword evidence="1" id="KW-1133">Transmembrane helix</keyword>
<dbReference type="InterPro" id="IPR018154">
    <property type="entry name" value="TLV/ENV_coat_polyprotein"/>
</dbReference>
<keyword evidence="3" id="KW-1185">Reference proteome</keyword>
<protein>
    <submittedName>
        <fullName evidence="2">Uncharacterized protein</fullName>
    </submittedName>
</protein>
<dbReference type="AlphaFoldDB" id="A0AA35LN26"/>
<dbReference type="EMBL" id="OX395145">
    <property type="protein sequence ID" value="CAI5799264.1"/>
    <property type="molecule type" value="Genomic_DNA"/>
</dbReference>
<proteinExistence type="predicted"/>
<evidence type="ECO:0000313" key="2">
    <source>
        <dbReference type="EMBL" id="CAI5799264.1"/>
    </source>
</evidence>
<reference evidence="2" key="1">
    <citation type="submission" date="2022-12" db="EMBL/GenBank/DDBJ databases">
        <authorList>
            <person name="Alioto T."/>
            <person name="Alioto T."/>
            <person name="Gomez Garrido J."/>
        </authorList>
    </citation>
    <scope>NUCLEOTIDE SEQUENCE</scope>
</reference>
<feature type="transmembrane region" description="Helical" evidence="1">
    <location>
        <begin position="200"/>
        <end position="225"/>
    </location>
</feature>